<evidence type="ECO:0000313" key="4">
    <source>
        <dbReference type="EMBL" id="MFD1701664.1"/>
    </source>
</evidence>
<feature type="transmembrane region" description="Helical" evidence="2">
    <location>
        <begin position="295"/>
        <end position="317"/>
    </location>
</feature>
<evidence type="ECO:0000256" key="3">
    <source>
        <dbReference type="SAM" id="SignalP"/>
    </source>
</evidence>
<dbReference type="PANTHER" id="PTHR40940:SF1">
    <property type="entry name" value="PROTEIN BATD"/>
    <property type="match status" value="1"/>
</dbReference>
<evidence type="ECO:0000256" key="1">
    <source>
        <dbReference type="SAM" id="MobiDB-lite"/>
    </source>
</evidence>
<evidence type="ECO:0000313" key="5">
    <source>
        <dbReference type="Proteomes" id="UP001597308"/>
    </source>
</evidence>
<keyword evidence="3" id="KW-0732">Signal</keyword>
<evidence type="ECO:0008006" key="6">
    <source>
        <dbReference type="Google" id="ProtNLM"/>
    </source>
</evidence>
<organism evidence="4 5">
    <name type="scientific">Methylopila henanensis</name>
    <dbReference type="NCBI Taxonomy" id="873516"/>
    <lineage>
        <taxon>Bacteria</taxon>
        <taxon>Pseudomonadati</taxon>
        <taxon>Pseudomonadota</taxon>
        <taxon>Alphaproteobacteria</taxon>
        <taxon>Hyphomicrobiales</taxon>
        <taxon>Methylopilaceae</taxon>
        <taxon>Methylopila</taxon>
    </lineage>
</organism>
<protein>
    <recommendedName>
        <fullName evidence="6">Protein BatD</fullName>
    </recommendedName>
</protein>
<dbReference type="InterPro" id="IPR025738">
    <property type="entry name" value="BatD"/>
</dbReference>
<name>A0ABW4K344_9HYPH</name>
<dbReference type="EMBL" id="JBHUER010000001">
    <property type="protein sequence ID" value="MFD1701664.1"/>
    <property type="molecule type" value="Genomic_DNA"/>
</dbReference>
<feature type="chain" id="PRO_5046558494" description="Protein BatD" evidence="3">
    <location>
        <begin position="24"/>
        <end position="429"/>
    </location>
</feature>
<dbReference type="Proteomes" id="UP001597308">
    <property type="component" value="Unassembled WGS sequence"/>
</dbReference>
<dbReference type="PANTHER" id="PTHR40940">
    <property type="entry name" value="PROTEIN BATD-RELATED"/>
    <property type="match status" value="1"/>
</dbReference>
<keyword evidence="2" id="KW-0472">Membrane</keyword>
<dbReference type="RefSeq" id="WP_378796296.1">
    <property type="nucleotide sequence ID" value="NZ_JBHUER010000001.1"/>
</dbReference>
<comment type="caution">
    <text evidence="4">The sequence shown here is derived from an EMBL/GenBank/DDBJ whole genome shotgun (WGS) entry which is preliminary data.</text>
</comment>
<reference evidence="5" key="1">
    <citation type="journal article" date="2019" name="Int. J. Syst. Evol. Microbiol.">
        <title>The Global Catalogue of Microorganisms (GCM) 10K type strain sequencing project: providing services to taxonomists for standard genome sequencing and annotation.</title>
        <authorList>
            <consortium name="The Broad Institute Genomics Platform"/>
            <consortium name="The Broad Institute Genome Sequencing Center for Infectious Disease"/>
            <person name="Wu L."/>
            <person name="Ma J."/>
        </authorList>
    </citation>
    <scope>NUCLEOTIDE SEQUENCE [LARGE SCALE GENOMIC DNA]</scope>
    <source>
        <strain evidence="5">KCTC 23707</strain>
    </source>
</reference>
<feature type="region of interest" description="Disordered" evidence="1">
    <location>
        <begin position="404"/>
        <end position="429"/>
    </location>
</feature>
<feature type="signal peptide" evidence="3">
    <location>
        <begin position="1"/>
        <end position="23"/>
    </location>
</feature>
<keyword evidence="2" id="KW-1133">Transmembrane helix</keyword>
<accession>A0ABW4K344</accession>
<gene>
    <name evidence="4" type="ORF">ACFSCV_01480</name>
</gene>
<proteinExistence type="predicted"/>
<evidence type="ECO:0000256" key="2">
    <source>
        <dbReference type="SAM" id="Phobius"/>
    </source>
</evidence>
<keyword evidence="5" id="KW-1185">Reference proteome</keyword>
<keyword evidence="2" id="KW-0812">Transmembrane</keyword>
<sequence length="429" mass="45985">MVTRLLRALTLAFALLAAGGAVAEPSELEDVRLTVTPLVKEPPYPHELVLLQIEGVYRPLINREKLVQPELVDFAWAELGKDTLETVEDDGFAKRRFTRIIAVYPNRSGKLRIAPFTHKLSVVDGARGRDIEVRSAPVTLDVAEWKGPGGPDDANAWWLPARSVEVTDEWSGDPDHVPRGETLRRTVTILADGVPADMLPATPVLRSPGVISFKGPSDRETKIAARGPISRATYSWEIRPTTAFPATVQEIRIPWFDTGARKMREAVIPARRMAWAAAADETGEPPPPKSKRPPLLAVLGAGVAALLAGVGVLLVAGGADGLRLPKRAAAALRAMRRAARRGDASAFRAALTDLARAEPETAARLRADPAAQAGVAALDRRLFADAPPEETPDLRKLAAAVAKARRGPSGLRVAPRSALAPLDGARPTP</sequence>